<dbReference type="Proteomes" id="UP000544054">
    <property type="component" value="Unassembled WGS sequence"/>
</dbReference>
<evidence type="ECO:0000313" key="2">
    <source>
        <dbReference type="EMBL" id="NML69045.1"/>
    </source>
</evidence>
<dbReference type="RefSeq" id="WP_169233614.1">
    <property type="nucleotide sequence ID" value="NZ_JABBGI010000004.1"/>
</dbReference>
<name>A0A7Y0FQU3_9FLAO</name>
<reference evidence="2 3" key="1">
    <citation type="submission" date="2020-04" db="EMBL/GenBank/DDBJ databases">
        <title>Chryseobacterium sp. RP-3-3 sp. nov., isolated from Jeju soil.</title>
        <authorList>
            <person name="Dahal R.H."/>
        </authorList>
    </citation>
    <scope>NUCLEOTIDE SEQUENCE [LARGE SCALE GENOMIC DNA]</scope>
    <source>
        <strain evidence="2 3">RP-3-3</strain>
    </source>
</reference>
<feature type="signal peptide" evidence="1">
    <location>
        <begin position="1"/>
        <end position="18"/>
    </location>
</feature>
<keyword evidence="3" id="KW-1185">Reference proteome</keyword>
<dbReference type="AlphaFoldDB" id="A0A7Y0FQU3"/>
<proteinExistence type="predicted"/>
<gene>
    <name evidence="2" type="ORF">HHL23_04465</name>
</gene>
<comment type="caution">
    <text evidence="2">The sequence shown here is derived from an EMBL/GenBank/DDBJ whole genome shotgun (WGS) entry which is preliminary data.</text>
</comment>
<keyword evidence="1" id="KW-0732">Signal</keyword>
<evidence type="ECO:0000313" key="3">
    <source>
        <dbReference type="Proteomes" id="UP000544054"/>
    </source>
</evidence>
<protein>
    <submittedName>
        <fullName evidence="2">Uncharacterized protein</fullName>
    </submittedName>
</protein>
<evidence type="ECO:0000256" key="1">
    <source>
        <dbReference type="SAM" id="SignalP"/>
    </source>
</evidence>
<feature type="chain" id="PRO_5031183184" evidence="1">
    <location>
        <begin position="19"/>
        <end position="81"/>
    </location>
</feature>
<dbReference type="EMBL" id="JABBGI010000004">
    <property type="protein sequence ID" value="NML69045.1"/>
    <property type="molecule type" value="Genomic_DNA"/>
</dbReference>
<accession>A0A7Y0FQU3</accession>
<sequence length="81" mass="8375">MKKFFTITAIAFTTVTFAQTGKVGINTAHLTTGSTTVLITYSALALPNAAGAPVQGSINLIVDGVKTISSYYASMDAQMAV</sequence>
<organism evidence="2 3">
    <name type="scientific">Chryseobacterium antibioticum</name>
    <dbReference type="NCBI Taxonomy" id="2728847"/>
    <lineage>
        <taxon>Bacteria</taxon>
        <taxon>Pseudomonadati</taxon>
        <taxon>Bacteroidota</taxon>
        <taxon>Flavobacteriia</taxon>
        <taxon>Flavobacteriales</taxon>
        <taxon>Weeksellaceae</taxon>
        <taxon>Chryseobacterium group</taxon>
        <taxon>Chryseobacterium</taxon>
    </lineage>
</organism>